<dbReference type="PANTHER" id="PTHR15316:SF1">
    <property type="entry name" value="SPLICING FACTOR 3A SUBUNIT 1"/>
    <property type="match status" value="1"/>
</dbReference>
<keyword evidence="2" id="KW-0507">mRNA processing</keyword>
<dbReference type="GO" id="GO:0071013">
    <property type="term" value="C:catalytic step 2 spliceosome"/>
    <property type="evidence" value="ECO:0007669"/>
    <property type="project" value="TreeGrafter"/>
</dbReference>
<feature type="domain" description="SURP motif" evidence="9">
    <location>
        <begin position="34"/>
        <end position="75"/>
    </location>
</feature>
<evidence type="ECO:0000256" key="5">
    <source>
        <dbReference type="ARBA" id="ARBA00023187"/>
    </source>
</evidence>
<dbReference type="SUPFAM" id="SSF109905">
    <property type="entry name" value="Surp module (SWAP domain)"/>
    <property type="match status" value="2"/>
</dbReference>
<dbReference type="Pfam" id="PF12230">
    <property type="entry name" value="PRP21_like_P"/>
    <property type="match status" value="1"/>
</dbReference>
<dbReference type="Proteomes" id="UP001160483">
    <property type="component" value="Unassembled WGS sequence"/>
</dbReference>
<sequence>MAAELEEQQQQQHDATVQGRVTGIIYPPPEIRAVVDKTALFVANNGRAFESRIVGERMSTKFSFLRDSDPYHAYYEHKVSEFITKKSEPVTNDQKSHEEETREEQKDALEQQNKVTQEIVKAAETIGDVVVEKKPVQSVTAQATKKIKERELEPPPEEKFIIKHPTLSALDQEIMYLTAQYTALSGSSFLSGLATREQRNPQFDFLKPTHPLFAYFTALVESYTLVLAKQDAQMKRIEEGMSRMQVLDRCVHRMEWQRTEQERKDKEAAESDAERRALAQIDWHDFVVVETINFDDDDDLGASAANGDGEAKVSDDEDMDMEDDDDDDGDGDDEPKPDIKVIEDYEPQAMAATAQQPLLSVDGKTLSSAEANEHMRILLMNPKWREETQRHLEKQKESSYAAGSAIADSLRRFATKRADIFASSAEEEARLLQATTTPTAEEQPQHQQQHDDDMEEDSDTEEKAESYSGTGQNQQMPVSAGFVDEGMLSKSAPISQHAAGMTDPMVSASMMGAPGVVSSSAGLPGMVPPLLGARGMAPSPGMMPPGMGASAMGAAVMGVPGMGGPGMGAPGMGAPGMGAPGMGGPGMGAPGMGAPGMGAPGMRAPGMGAPGMGALGMGAPGMTAPGMVPPSAGPPSIIPPHMQAPGAMPVRVSNGPPGVGADPPGASAAAAVVGPPGEDVEPASKRQRTGGTSLLPEKEFAIRHPGMVRLVVKVPNDPDNAQWKLEGQTLTIELDVKDNMRTLKQKLMADLQNMPVNKQQLKFSMGFVKDTLTCAHYNFVNGTVLELSVRQRGGRR</sequence>
<feature type="compositionally biased region" description="Basic and acidic residues" evidence="7">
    <location>
        <begin position="85"/>
        <end position="109"/>
    </location>
</feature>
<evidence type="ECO:0000256" key="7">
    <source>
        <dbReference type="SAM" id="MobiDB-lite"/>
    </source>
</evidence>
<dbReference type="Pfam" id="PF01805">
    <property type="entry name" value="Surp"/>
    <property type="match status" value="2"/>
</dbReference>
<accession>A0AAU9L7E9</accession>
<dbReference type="InterPro" id="IPR000061">
    <property type="entry name" value="Surp"/>
</dbReference>
<feature type="compositionally biased region" description="Acidic residues" evidence="7">
    <location>
        <begin position="452"/>
        <end position="462"/>
    </location>
</feature>
<proteinExistence type="predicted"/>
<evidence type="ECO:0000256" key="4">
    <source>
        <dbReference type="ARBA" id="ARBA00022737"/>
    </source>
</evidence>
<reference evidence="10" key="1">
    <citation type="submission" date="2021-11" db="EMBL/GenBank/DDBJ databases">
        <authorList>
            <person name="Islam A."/>
            <person name="Islam S."/>
            <person name="Flora M.S."/>
            <person name="Rahman M."/>
            <person name="Ziaur R.M."/>
            <person name="Epstein J.H."/>
            <person name="Hassan M."/>
            <person name="Klassen M."/>
            <person name="Woodard K."/>
            <person name="Webb A."/>
            <person name="Webby R.J."/>
            <person name="El Zowalaty M.E."/>
        </authorList>
    </citation>
    <scope>NUCLEOTIDE SEQUENCE</scope>
    <source>
        <strain evidence="10">Pbs3</strain>
    </source>
</reference>
<evidence type="ECO:0000259" key="8">
    <source>
        <dbReference type="PROSITE" id="PS50053"/>
    </source>
</evidence>
<keyword evidence="5" id="KW-0508">mRNA splicing</keyword>
<dbReference type="SUPFAM" id="SSF54236">
    <property type="entry name" value="Ubiquitin-like"/>
    <property type="match status" value="1"/>
</dbReference>
<protein>
    <recommendedName>
        <fullName evidence="12">SURP motif domain-containing protein</fullName>
    </recommendedName>
</protein>
<dbReference type="AlphaFoldDB" id="A0AAU9L7E9"/>
<feature type="domain" description="Ubiquitin-like" evidence="8">
    <location>
        <begin position="708"/>
        <end position="794"/>
    </location>
</feature>
<dbReference type="InterPro" id="IPR000626">
    <property type="entry name" value="Ubiquitin-like_dom"/>
</dbReference>
<evidence type="ECO:0000313" key="10">
    <source>
        <dbReference type="EMBL" id="CAH0480630.1"/>
    </source>
</evidence>
<evidence type="ECO:0000259" key="9">
    <source>
        <dbReference type="PROSITE" id="PS50128"/>
    </source>
</evidence>
<dbReference type="SMART" id="SM00648">
    <property type="entry name" value="SWAP"/>
    <property type="match status" value="2"/>
</dbReference>
<dbReference type="Gene3D" id="3.10.20.90">
    <property type="entry name" value="Phosphatidylinositol 3-kinase Catalytic Subunit, Chain A, domain 1"/>
    <property type="match status" value="1"/>
</dbReference>
<feature type="compositionally biased region" description="Low complexity" evidence="7">
    <location>
        <begin position="434"/>
        <end position="447"/>
    </location>
</feature>
<dbReference type="GO" id="GO:0045292">
    <property type="term" value="P:mRNA cis splicing, via spliceosome"/>
    <property type="evidence" value="ECO:0007669"/>
    <property type="project" value="InterPro"/>
</dbReference>
<dbReference type="Pfam" id="PF00240">
    <property type="entry name" value="ubiquitin"/>
    <property type="match status" value="1"/>
</dbReference>
<dbReference type="GO" id="GO:0003723">
    <property type="term" value="F:RNA binding"/>
    <property type="evidence" value="ECO:0007669"/>
    <property type="project" value="InterPro"/>
</dbReference>
<organism evidence="10 11">
    <name type="scientific">Peronospora belbahrii</name>
    <dbReference type="NCBI Taxonomy" id="622444"/>
    <lineage>
        <taxon>Eukaryota</taxon>
        <taxon>Sar</taxon>
        <taxon>Stramenopiles</taxon>
        <taxon>Oomycota</taxon>
        <taxon>Peronosporomycetes</taxon>
        <taxon>Peronosporales</taxon>
        <taxon>Peronosporaceae</taxon>
        <taxon>Peronospora</taxon>
    </lineage>
</organism>
<keyword evidence="3" id="KW-0747">Spliceosome</keyword>
<feature type="region of interest" description="Disordered" evidence="7">
    <location>
        <begin position="659"/>
        <end position="690"/>
    </location>
</feature>
<keyword evidence="4" id="KW-0677">Repeat</keyword>
<dbReference type="PANTHER" id="PTHR15316">
    <property type="entry name" value="SPLICEOSOME ASSOCIATED PROTEIN 114/SWAP SPLICING FACTOR-RELATED"/>
    <property type="match status" value="1"/>
</dbReference>
<dbReference type="InterPro" id="IPR035967">
    <property type="entry name" value="SWAP/Surp_sf"/>
</dbReference>
<dbReference type="FunFam" id="1.10.10.790:FF:000001">
    <property type="entry name" value="Splicing factor 3a, subunit 1"/>
    <property type="match status" value="1"/>
</dbReference>
<dbReference type="PROSITE" id="PS50053">
    <property type="entry name" value="UBIQUITIN_2"/>
    <property type="match status" value="1"/>
</dbReference>
<dbReference type="InterPro" id="IPR022030">
    <property type="entry name" value="SF3A1_dom"/>
</dbReference>
<dbReference type="EMBL" id="CAKKTJ010000324">
    <property type="protein sequence ID" value="CAH0480630.1"/>
    <property type="molecule type" value="Genomic_DNA"/>
</dbReference>
<dbReference type="FunFam" id="3.10.20.90:FF:000524">
    <property type="entry name" value="Probable splicing factor 3A subunit 1"/>
    <property type="match status" value="1"/>
</dbReference>
<evidence type="ECO:0000256" key="6">
    <source>
        <dbReference type="ARBA" id="ARBA00023242"/>
    </source>
</evidence>
<feature type="region of interest" description="Disordered" evidence="7">
    <location>
        <begin position="297"/>
        <end position="338"/>
    </location>
</feature>
<evidence type="ECO:0000256" key="2">
    <source>
        <dbReference type="ARBA" id="ARBA00022664"/>
    </source>
</evidence>
<evidence type="ECO:0000256" key="3">
    <source>
        <dbReference type="ARBA" id="ARBA00022728"/>
    </source>
</evidence>
<dbReference type="InterPro" id="IPR045146">
    <property type="entry name" value="SF3A1"/>
</dbReference>
<feature type="compositionally biased region" description="Low complexity" evidence="7">
    <location>
        <begin position="659"/>
        <end position="677"/>
    </location>
</feature>
<comment type="subcellular location">
    <subcellularLocation>
        <location evidence="1">Nucleus</location>
    </subcellularLocation>
</comment>
<dbReference type="InterPro" id="IPR035563">
    <property type="entry name" value="SF3As1_ubi"/>
</dbReference>
<feature type="region of interest" description="Disordered" evidence="7">
    <location>
        <begin position="85"/>
        <end position="110"/>
    </location>
</feature>
<feature type="compositionally biased region" description="Acidic residues" evidence="7">
    <location>
        <begin position="315"/>
        <end position="333"/>
    </location>
</feature>
<gene>
    <name evidence="10" type="ORF">PBS003_LOCUS7247</name>
</gene>
<feature type="domain" description="SURP motif" evidence="9">
    <location>
        <begin position="174"/>
        <end position="216"/>
    </location>
</feature>
<dbReference type="PROSITE" id="PS50128">
    <property type="entry name" value="SURP"/>
    <property type="match status" value="2"/>
</dbReference>
<keyword evidence="6" id="KW-0539">Nucleus</keyword>
<dbReference type="SMART" id="SM00213">
    <property type="entry name" value="UBQ"/>
    <property type="match status" value="1"/>
</dbReference>
<evidence type="ECO:0008006" key="12">
    <source>
        <dbReference type="Google" id="ProtNLM"/>
    </source>
</evidence>
<dbReference type="FunFam" id="1.10.10.790:FF:000002">
    <property type="entry name" value="Splicing factor 3A subunit 1"/>
    <property type="match status" value="1"/>
</dbReference>
<dbReference type="InterPro" id="IPR029071">
    <property type="entry name" value="Ubiquitin-like_domsf"/>
</dbReference>
<comment type="caution">
    <text evidence="10">The sequence shown here is derived from an EMBL/GenBank/DDBJ whole genome shotgun (WGS) entry which is preliminary data.</text>
</comment>
<dbReference type="Gene3D" id="1.10.10.790">
    <property type="entry name" value="Surp module"/>
    <property type="match status" value="2"/>
</dbReference>
<evidence type="ECO:0000256" key="1">
    <source>
        <dbReference type="ARBA" id="ARBA00004123"/>
    </source>
</evidence>
<feature type="compositionally biased region" description="Polar residues" evidence="7">
    <location>
        <begin position="467"/>
        <end position="477"/>
    </location>
</feature>
<dbReference type="GO" id="GO:0000381">
    <property type="term" value="P:regulation of alternative mRNA splicing, via spliceosome"/>
    <property type="evidence" value="ECO:0007669"/>
    <property type="project" value="TreeGrafter"/>
</dbReference>
<dbReference type="GO" id="GO:0005686">
    <property type="term" value="C:U2 snRNP"/>
    <property type="evidence" value="ECO:0007669"/>
    <property type="project" value="TreeGrafter"/>
</dbReference>
<name>A0AAU9L7E9_9STRA</name>
<feature type="region of interest" description="Disordered" evidence="7">
    <location>
        <begin position="434"/>
        <end position="477"/>
    </location>
</feature>
<evidence type="ECO:0000313" key="11">
    <source>
        <dbReference type="Proteomes" id="UP001160483"/>
    </source>
</evidence>
<dbReference type="CDD" id="cd01800">
    <property type="entry name" value="Ubl_SF3a120"/>
    <property type="match status" value="1"/>
</dbReference>
<dbReference type="GO" id="GO:0071004">
    <property type="term" value="C:U2-type prespliceosome"/>
    <property type="evidence" value="ECO:0007669"/>
    <property type="project" value="TreeGrafter"/>
</dbReference>